<feature type="domain" description="Reverse transcriptase" evidence="1">
    <location>
        <begin position="1"/>
        <end position="301"/>
    </location>
</feature>
<evidence type="ECO:0000259" key="1">
    <source>
        <dbReference type="PROSITE" id="PS50878"/>
    </source>
</evidence>
<organism evidence="2 3">
    <name type="scientific">Vitis vinifera</name>
    <name type="common">Grape</name>
    <dbReference type="NCBI Taxonomy" id="29760"/>
    <lineage>
        <taxon>Eukaryota</taxon>
        <taxon>Viridiplantae</taxon>
        <taxon>Streptophyta</taxon>
        <taxon>Embryophyta</taxon>
        <taxon>Tracheophyta</taxon>
        <taxon>Spermatophyta</taxon>
        <taxon>Magnoliopsida</taxon>
        <taxon>eudicotyledons</taxon>
        <taxon>Gunneridae</taxon>
        <taxon>Pentapetalae</taxon>
        <taxon>rosids</taxon>
        <taxon>Vitales</taxon>
        <taxon>Vitaceae</taxon>
        <taxon>Viteae</taxon>
        <taxon>Vitis</taxon>
    </lineage>
</organism>
<dbReference type="SUPFAM" id="SSF56672">
    <property type="entry name" value="DNA/RNA polymerases"/>
    <property type="match status" value="1"/>
</dbReference>
<accession>A0A438EI70</accession>
<dbReference type="PANTHER" id="PTHR33116:SF78">
    <property type="entry name" value="OS12G0587133 PROTEIN"/>
    <property type="match status" value="1"/>
</dbReference>
<dbReference type="CDD" id="cd01650">
    <property type="entry name" value="RT_nLTR_like"/>
    <property type="match status" value="1"/>
</dbReference>
<dbReference type="AlphaFoldDB" id="A0A438EI70"/>
<gene>
    <name evidence="2" type="primary">VvCHDh000004_88</name>
    <name evidence="2" type="ORF">CK203_090339</name>
</gene>
<dbReference type="Proteomes" id="UP000288805">
    <property type="component" value="Unassembled WGS sequence"/>
</dbReference>
<dbReference type="Pfam" id="PF00078">
    <property type="entry name" value="RVT_1"/>
    <property type="match status" value="1"/>
</dbReference>
<sequence length="560" mass="63662">MANAHRRRNQMNRVKVNGRWYNEEREIKEVVCRVYQGVQGVPGAAGRPGGPFTEEEVFRALLGCCGEKVPGPDGFSMAFWQFSWDFVKEEVMNFFRQFHETGSFANSLVGGLYKWLAKVLANRMKGVLAKVISTSQNAFVEGRQIMDVVLVANEAIDSIVKSNRGAILCKLDIEKAYDHGTQFMVNGSPMGFFQSSRGLRQGDPLSPYLFVVVMEAFSVLIKKAVDGGFLAPCLIRGRRGEGVQISHLLFADDTLIFCEAKEDQLLYMGWLLMWFEAISGLRVNLEKRWGKLPSTYLGMPLGAPFKSVAAWDGIEERFRKKLAMWKRQYISKGGRITLVRSTLANLPIYFMSIFQMPRVVRIRLEKIQRDFLWGGGALVQKPHLVKWSIVCLDKRSGGLRVKNLRAFNRALLGKWVWRFANERKALWNQVIRGKYGEEREGWKSCESREAYGLGLWKAISKMGHQVTPFVGFVVGDGEKVKFWKDKWCETIPLSEAFPSLFALASNKEAWVNEVWTAEGNGGEVGTLVSIDLSTIGSWKKWKGYFVAWRGRRLGGMRRIR</sequence>
<name>A0A438EI70_VITVI</name>
<protein>
    <submittedName>
        <fullName evidence="2">Putative ribonuclease H protein</fullName>
    </submittedName>
</protein>
<proteinExistence type="predicted"/>
<dbReference type="InterPro" id="IPR043502">
    <property type="entry name" value="DNA/RNA_pol_sf"/>
</dbReference>
<dbReference type="PANTHER" id="PTHR33116">
    <property type="entry name" value="REVERSE TRANSCRIPTASE ZINC-BINDING DOMAIN-CONTAINING PROTEIN-RELATED-RELATED"/>
    <property type="match status" value="1"/>
</dbReference>
<dbReference type="PROSITE" id="PS50878">
    <property type="entry name" value="RT_POL"/>
    <property type="match status" value="1"/>
</dbReference>
<dbReference type="InterPro" id="IPR000477">
    <property type="entry name" value="RT_dom"/>
</dbReference>
<comment type="caution">
    <text evidence="2">The sequence shown here is derived from an EMBL/GenBank/DDBJ whole genome shotgun (WGS) entry which is preliminary data.</text>
</comment>
<dbReference type="EMBL" id="QGNW01001285">
    <property type="protein sequence ID" value="RVW47335.1"/>
    <property type="molecule type" value="Genomic_DNA"/>
</dbReference>
<evidence type="ECO:0000313" key="3">
    <source>
        <dbReference type="Proteomes" id="UP000288805"/>
    </source>
</evidence>
<evidence type="ECO:0000313" key="2">
    <source>
        <dbReference type="EMBL" id="RVW47335.1"/>
    </source>
</evidence>
<reference evidence="2 3" key="1">
    <citation type="journal article" date="2018" name="PLoS Genet.">
        <title>Population sequencing reveals clonal diversity and ancestral inbreeding in the grapevine cultivar Chardonnay.</title>
        <authorList>
            <person name="Roach M.J."/>
            <person name="Johnson D.L."/>
            <person name="Bohlmann J."/>
            <person name="van Vuuren H.J."/>
            <person name="Jones S.J."/>
            <person name="Pretorius I.S."/>
            <person name="Schmidt S.A."/>
            <person name="Borneman A.R."/>
        </authorList>
    </citation>
    <scope>NUCLEOTIDE SEQUENCE [LARGE SCALE GENOMIC DNA]</scope>
    <source>
        <strain evidence="3">cv. Chardonnay</strain>
        <tissue evidence="2">Leaf</tissue>
    </source>
</reference>